<proteinExistence type="predicted"/>
<dbReference type="RefSeq" id="WP_090852475.1">
    <property type="nucleotide sequence ID" value="NZ_FNJU01000003.1"/>
</dbReference>
<dbReference type="EMBL" id="FNJU01000003">
    <property type="protein sequence ID" value="SDP52132.1"/>
    <property type="molecule type" value="Genomic_DNA"/>
</dbReference>
<protein>
    <submittedName>
        <fullName evidence="1">Uncharacterized protein</fullName>
    </submittedName>
</protein>
<keyword evidence="2" id="KW-1185">Reference proteome</keyword>
<dbReference type="Proteomes" id="UP000199159">
    <property type="component" value="Unassembled WGS sequence"/>
</dbReference>
<dbReference type="AlphaFoldDB" id="A0A1H0TDK8"/>
<evidence type="ECO:0000313" key="2">
    <source>
        <dbReference type="Proteomes" id="UP000199159"/>
    </source>
</evidence>
<name>A0A1H0TDK8_9BACI</name>
<gene>
    <name evidence="1" type="ORF">SAMN05216565_103448</name>
</gene>
<accession>A0A1H0TDK8</accession>
<organism evidence="1 2">
    <name type="scientific">Litchfieldia salsa</name>
    <dbReference type="NCBI Taxonomy" id="930152"/>
    <lineage>
        <taxon>Bacteria</taxon>
        <taxon>Bacillati</taxon>
        <taxon>Bacillota</taxon>
        <taxon>Bacilli</taxon>
        <taxon>Bacillales</taxon>
        <taxon>Bacillaceae</taxon>
        <taxon>Litchfieldia</taxon>
    </lineage>
</organism>
<evidence type="ECO:0000313" key="1">
    <source>
        <dbReference type="EMBL" id="SDP52132.1"/>
    </source>
</evidence>
<dbReference type="OrthoDB" id="2356532at2"/>
<sequence>MLSAIIHCKNMSNIDVHLQTLEHVTIKKKDIYSINNYKSQEISTIELLNNDLTFLFSESLSFEEYMLIHQVVHQISMISEGEIDDQNSLLGFLENQSPVYIYNNWNEWIVFINKAKYRTLEGNNVSILNKENEEISSGLLVDYKFELSETGQFHINECTLITLFGEKTFKDDHLIIFPSERW</sequence>
<reference evidence="2" key="1">
    <citation type="submission" date="2016-10" db="EMBL/GenBank/DDBJ databases">
        <authorList>
            <person name="Varghese N."/>
            <person name="Submissions S."/>
        </authorList>
    </citation>
    <scope>NUCLEOTIDE SEQUENCE [LARGE SCALE GENOMIC DNA]</scope>
    <source>
        <strain evidence="2">IBRC-M10078</strain>
    </source>
</reference>